<dbReference type="AlphaFoldDB" id="A0AAN6TE34"/>
<proteinExistence type="predicted"/>
<dbReference type="Proteomes" id="UP001302812">
    <property type="component" value="Unassembled WGS sequence"/>
</dbReference>
<name>A0AAN6TE34_9PEZI</name>
<dbReference type="EMBL" id="MU853341">
    <property type="protein sequence ID" value="KAK4112737.1"/>
    <property type="molecule type" value="Genomic_DNA"/>
</dbReference>
<keyword evidence="3" id="KW-1185">Reference proteome</keyword>
<evidence type="ECO:0000256" key="1">
    <source>
        <dbReference type="SAM" id="MobiDB-lite"/>
    </source>
</evidence>
<feature type="compositionally biased region" description="Basic residues" evidence="1">
    <location>
        <begin position="1"/>
        <end position="10"/>
    </location>
</feature>
<reference evidence="2" key="2">
    <citation type="submission" date="2023-05" db="EMBL/GenBank/DDBJ databases">
        <authorList>
            <consortium name="Lawrence Berkeley National Laboratory"/>
            <person name="Steindorff A."/>
            <person name="Hensen N."/>
            <person name="Bonometti L."/>
            <person name="Westerberg I."/>
            <person name="Brannstrom I.O."/>
            <person name="Guillou S."/>
            <person name="Cros-Aarteil S."/>
            <person name="Calhoun S."/>
            <person name="Haridas S."/>
            <person name="Kuo A."/>
            <person name="Mondo S."/>
            <person name="Pangilinan J."/>
            <person name="Riley R."/>
            <person name="Labutti K."/>
            <person name="Andreopoulos B."/>
            <person name="Lipzen A."/>
            <person name="Chen C."/>
            <person name="Yanf M."/>
            <person name="Daum C."/>
            <person name="Ng V."/>
            <person name="Clum A."/>
            <person name="Ohm R."/>
            <person name="Martin F."/>
            <person name="Silar P."/>
            <person name="Natvig D."/>
            <person name="Lalanne C."/>
            <person name="Gautier V."/>
            <person name="Ament-Velasquez S.L."/>
            <person name="Kruys A."/>
            <person name="Hutchinson M.I."/>
            <person name="Powell A.J."/>
            <person name="Barry K."/>
            <person name="Miller A.N."/>
            <person name="Grigoriev I.V."/>
            <person name="Debuchy R."/>
            <person name="Gladieux P."/>
            <person name="Thoren M.H."/>
            <person name="Johannesson H."/>
        </authorList>
    </citation>
    <scope>NUCLEOTIDE SEQUENCE</scope>
    <source>
        <strain evidence="2">CBS 508.74</strain>
    </source>
</reference>
<gene>
    <name evidence="2" type="ORF">N656DRAFT_73194</name>
</gene>
<protein>
    <submittedName>
        <fullName evidence="2">Uncharacterized protein</fullName>
    </submittedName>
</protein>
<feature type="region of interest" description="Disordered" evidence="1">
    <location>
        <begin position="1"/>
        <end position="102"/>
    </location>
</feature>
<accession>A0AAN6TE34</accession>
<dbReference type="GeneID" id="89936784"/>
<feature type="compositionally biased region" description="Pro residues" evidence="1">
    <location>
        <begin position="91"/>
        <end position="102"/>
    </location>
</feature>
<sequence length="102" mass="10777">MSTKITHRSRWLQLSPHRLPSGSMAPALRMGCLRFDGKVSAQQGPPPPAASRKKEGNVGESQPLTGGGKRPAPTTIGQALAWRSSADPACNPNPTPIRAPCQ</sequence>
<dbReference type="RefSeq" id="XP_064670307.1">
    <property type="nucleotide sequence ID" value="XM_064812659.1"/>
</dbReference>
<comment type="caution">
    <text evidence="2">The sequence shown here is derived from an EMBL/GenBank/DDBJ whole genome shotgun (WGS) entry which is preliminary data.</text>
</comment>
<organism evidence="2 3">
    <name type="scientific">Canariomyces notabilis</name>
    <dbReference type="NCBI Taxonomy" id="2074819"/>
    <lineage>
        <taxon>Eukaryota</taxon>
        <taxon>Fungi</taxon>
        <taxon>Dikarya</taxon>
        <taxon>Ascomycota</taxon>
        <taxon>Pezizomycotina</taxon>
        <taxon>Sordariomycetes</taxon>
        <taxon>Sordariomycetidae</taxon>
        <taxon>Sordariales</taxon>
        <taxon>Chaetomiaceae</taxon>
        <taxon>Canariomyces</taxon>
    </lineage>
</organism>
<evidence type="ECO:0000313" key="3">
    <source>
        <dbReference type="Proteomes" id="UP001302812"/>
    </source>
</evidence>
<evidence type="ECO:0000313" key="2">
    <source>
        <dbReference type="EMBL" id="KAK4112737.1"/>
    </source>
</evidence>
<reference evidence="2" key="1">
    <citation type="journal article" date="2023" name="Mol. Phylogenet. Evol.">
        <title>Genome-scale phylogeny and comparative genomics of the fungal order Sordariales.</title>
        <authorList>
            <person name="Hensen N."/>
            <person name="Bonometti L."/>
            <person name="Westerberg I."/>
            <person name="Brannstrom I.O."/>
            <person name="Guillou S."/>
            <person name="Cros-Aarteil S."/>
            <person name="Calhoun S."/>
            <person name="Haridas S."/>
            <person name="Kuo A."/>
            <person name="Mondo S."/>
            <person name="Pangilinan J."/>
            <person name="Riley R."/>
            <person name="LaButti K."/>
            <person name="Andreopoulos B."/>
            <person name="Lipzen A."/>
            <person name="Chen C."/>
            <person name="Yan M."/>
            <person name="Daum C."/>
            <person name="Ng V."/>
            <person name="Clum A."/>
            <person name="Steindorff A."/>
            <person name="Ohm R.A."/>
            <person name="Martin F."/>
            <person name="Silar P."/>
            <person name="Natvig D.O."/>
            <person name="Lalanne C."/>
            <person name="Gautier V."/>
            <person name="Ament-Velasquez S.L."/>
            <person name="Kruys A."/>
            <person name="Hutchinson M.I."/>
            <person name="Powell A.J."/>
            <person name="Barry K."/>
            <person name="Miller A.N."/>
            <person name="Grigoriev I.V."/>
            <person name="Debuchy R."/>
            <person name="Gladieux P."/>
            <person name="Hiltunen Thoren M."/>
            <person name="Johannesson H."/>
        </authorList>
    </citation>
    <scope>NUCLEOTIDE SEQUENCE</scope>
    <source>
        <strain evidence="2">CBS 508.74</strain>
    </source>
</reference>